<name>A0ABX8WS34_9GAMM</name>
<reference evidence="3 4" key="1">
    <citation type="submission" date="2021-08" db="EMBL/GenBank/DDBJ databases">
        <title>Lysobacter sp. strain CJ11 Genome sequencing and assembly.</title>
        <authorList>
            <person name="Kim I."/>
        </authorList>
    </citation>
    <scope>NUCLEOTIDE SEQUENCE [LARGE SCALE GENOMIC DNA]</scope>
    <source>
        <strain evidence="3 4">CJ11</strain>
    </source>
</reference>
<keyword evidence="4" id="KW-1185">Reference proteome</keyword>
<dbReference type="Proteomes" id="UP000824755">
    <property type="component" value="Chromosome"/>
</dbReference>
<feature type="signal peptide" evidence="2">
    <location>
        <begin position="1"/>
        <end position="19"/>
    </location>
</feature>
<feature type="region of interest" description="Disordered" evidence="1">
    <location>
        <begin position="141"/>
        <end position="174"/>
    </location>
</feature>
<feature type="chain" id="PRO_5045305212" description="Secreted protein" evidence="2">
    <location>
        <begin position="20"/>
        <end position="174"/>
    </location>
</feature>
<organism evidence="3 4">
    <name type="scientific">Lysobacter soyae</name>
    <dbReference type="NCBI Taxonomy" id="2764185"/>
    <lineage>
        <taxon>Bacteria</taxon>
        <taxon>Pseudomonadati</taxon>
        <taxon>Pseudomonadota</taxon>
        <taxon>Gammaproteobacteria</taxon>
        <taxon>Lysobacterales</taxon>
        <taxon>Lysobacteraceae</taxon>
        <taxon>Lysobacter</taxon>
    </lineage>
</organism>
<keyword evidence="2" id="KW-0732">Signal</keyword>
<gene>
    <name evidence="3" type="ORF">H8L67_03995</name>
</gene>
<evidence type="ECO:0008006" key="5">
    <source>
        <dbReference type="Google" id="ProtNLM"/>
    </source>
</evidence>
<accession>A0ABX8WS34</accession>
<evidence type="ECO:0000313" key="3">
    <source>
        <dbReference type="EMBL" id="QYR53659.1"/>
    </source>
</evidence>
<evidence type="ECO:0000313" key="4">
    <source>
        <dbReference type="Proteomes" id="UP000824755"/>
    </source>
</evidence>
<sequence>MMRRLLAVALIACCGTAAAQSQNCANVPRSLPANTDLLAPVAPELSAINSQLGRPAGVLAQAYGDAISVDAVITRIRIENCKSVASAIPAPSAAKPNDPAAYQKRSEFDNGPWRFDMTQGGKRMTADEFDAWMKSRGVRVARGTAPVAPSTSQPSAPAGTKAPVAPENPAPKKK</sequence>
<protein>
    <recommendedName>
        <fullName evidence="5">Secreted protein</fullName>
    </recommendedName>
</protein>
<evidence type="ECO:0000256" key="1">
    <source>
        <dbReference type="SAM" id="MobiDB-lite"/>
    </source>
</evidence>
<evidence type="ECO:0000256" key="2">
    <source>
        <dbReference type="SAM" id="SignalP"/>
    </source>
</evidence>
<dbReference type="RefSeq" id="WP_220380466.1">
    <property type="nucleotide sequence ID" value="NZ_CP080544.1"/>
</dbReference>
<dbReference type="EMBL" id="CP080544">
    <property type="protein sequence ID" value="QYR53659.1"/>
    <property type="molecule type" value="Genomic_DNA"/>
</dbReference>
<proteinExistence type="predicted"/>